<dbReference type="OrthoDB" id="65740at2759"/>
<dbReference type="PROSITE" id="PS00640">
    <property type="entry name" value="THIOL_PROTEASE_ASN"/>
    <property type="match status" value="1"/>
</dbReference>
<dbReference type="Proteomes" id="UP000616769">
    <property type="component" value="Unassembled WGS sequence"/>
</dbReference>
<dbReference type="GO" id="GO:0006508">
    <property type="term" value="P:proteolysis"/>
    <property type="evidence" value="ECO:0007669"/>
    <property type="project" value="UniProtKB-KW"/>
</dbReference>
<dbReference type="SMART" id="SM00645">
    <property type="entry name" value="Pept_C1"/>
    <property type="match status" value="1"/>
</dbReference>
<evidence type="ECO:0000313" key="10">
    <source>
        <dbReference type="Proteomes" id="UP000616769"/>
    </source>
</evidence>
<keyword evidence="5" id="KW-0865">Zymogen</keyword>
<dbReference type="VEuPathDB" id="VectorBase:SSCA002272"/>
<evidence type="ECO:0008006" key="11">
    <source>
        <dbReference type="Google" id="ProtNLM"/>
    </source>
</evidence>
<dbReference type="PANTHER" id="PTHR12411">
    <property type="entry name" value="CYSTEINE PROTEASE FAMILY C1-RELATED"/>
    <property type="match status" value="1"/>
</dbReference>
<evidence type="ECO:0000256" key="6">
    <source>
        <dbReference type="ARBA" id="ARBA00023157"/>
    </source>
</evidence>
<dbReference type="SMART" id="SM00848">
    <property type="entry name" value="Inhibitor_I29"/>
    <property type="match status" value="1"/>
</dbReference>
<dbReference type="EMBL" id="JXLN01017759">
    <property type="protein sequence ID" value="KPM11711.1"/>
    <property type="molecule type" value="Genomic_DNA"/>
</dbReference>
<comment type="similarity">
    <text evidence="1">Belongs to the peptidase C1 family.</text>
</comment>
<comment type="caution">
    <text evidence="9">The sequence shown here is derived from an EMBL/GenBank/DDBJ whole genome shotgun (WGS) entry which is preliminary data.</text>
</comment>
<proteinExistence type="inferred from homology"/>
<gene>
    <name evidence="9" type="ORF">QR98_0102840</name>
</gene>
<reference evidence="9 10" key="1">
    <citation type="journal article" date="2015" name="Parasit. Vectors">
        <title>Draft genome of the scabies mite.</title>
        <authorList>
            <person name="Rider S.D.Jr."/>
            <person name="Morgan M.S."/>
            <person name="Arlian L.G."/>
        </authorList>
    </citation>
    <scope>NUCLEOTIDE SEQUENCE [LARGE SCALE GENOMIC DNA]</scope>
    <source>
        <strain evidence="9">Arlian Lab</strain>
    </source>
</reference>
<evidence type="ECO:0000256" key="5">
    <source>
        <dbReference type="ARBA" id="ARBA00023145"/>
    </source>
</evidence>
<accession>A0A132AL70</accession>
<evidence type="ECO:0000256" key="2">
    <source>
        <dbReference type="ARBA" id="ARBA00022670"/>
    </source>
</evidence>
<protein>
    <recommendedName>
        <fullName evidence="11">Counting factor associated protein D</fullName>
    </recommendedName>
</protein>
<dbReference type="InterPro" id="IPR000169">
    <property type="entry name" value="Pept_cys_AS"/>
</dbReference>
<name>A0A132AL70_SARSC</name>
<dbReference type="Pfam" id="PF08246">
    <property type="entry name" value="Inhibitor_I29"/>
    <property type="match status" value="1"/>
</dbReference>
<keyword evidence="3" id="KW-0378">Hydrolase</keyword>
<feature type="domain" description="Peptidase C1A papain C-terminal" evidence="7">
    <location>
        <begin position="357"/>
        <end position="563"/>
    </location>
</feature>
<sequence>MEEMKTIFFSHSIAKLVTKEEQTYGMARIIVSVCFLNLLIISFASAERPVFSDVYDIKGRILLPYAELDEPFNAYFDAKANKSRIDYYGELQLTIQRPDTNQFFKIAYMVNKHGHTEQVCFSMDGSLLAPVNIQSVLPDLSSFQFSKRDLCQNFFSRLTAEAQCESWTYSYQFGSRVNKYLFLLRYNSDGIAIPVYYMMMGFDTLLGSHFDKYEIVYESYSTKPINETIFDVADKFECRDFPGETGKQGLALMNPIREFVHNVYDHVDEHFDKFTAKHDRNYTDESEEMLRRKVFLHNYRFIMSQNRKNTHYQLAINHLADRTDEEISKIRGRLIRTNSDFNGGLLFNKLDYDIEQIPDQWDWRLIGAVTPVKDQAICGSCWSFGATGTMEGIYFVKTGKLLKLSQQQLVDCSWPEDNNGCDGGLDFQTYKYIMKSGGLATEEDYGHYLGVDGICHDSSVKKAVKIKGFYNVTVGDPEAMKAAIYYHGPVSIGVDASQKTFSFYSHGVYYDPKCDPKNLDHQVLAVGYGVLYGQKYWLVKNSWSTYWGNDGYILINQKHNDCA</sequence>
<dbReference type="AlphaFoldDB" id="A0A132AL70"/>
<evidence type="ECO:0000256" key="3">
    <source>
        <dbReference type="ARBA" id="ARBA00022801"/>
    </source>
</evidence>
<dbReference type="CDD" id="cd02248">
    <property type="entry name" value="Peptidase_C1A"/>
    <property type="match status" value="1"/>
</dbReference>
<organism evidence="9 10">
    <name type="scientific">Sarcoptes scabiei</name>
    <name type="common">Itch mite</name>
    <name type="synonym">Acarus scabiei</name>
    <dbReference type="NCBI Taxonomy" id="52283"/>
    <lineage>
        <taxon>Eukaryota</taxon>
        <taxon>Metazoa</taxon>
        <taxon>Ecdysozoa</taxon>
        <taxon>Arthropoda</taxon>
        <taxon>Chelicerata</taxon>
        <taxon>Arachnida</taxon>
        <taxon>Acari</taxon>
        <taxon>Acariformes</taxon>
        <taxon>Sarcoptiformes</taxon>
        <taxon>Astigmata</taxon>
        <taxon>Psoroptidia</taxon>
        <taxon>Sarcoptoidea</taxon>
        <taxon>Sarcoptidae</taxon>
        <taxon>Sarcoptinae</taxon>
        <taxon>Sarcoptes</taxon>
    </lineage>
</organism>
<dbReference type="SUPFAM" id="SSF54001">
    <property type="entry name" value="Cysteine proteinases"/>
    <property type="match status" value="1"/>
</dbReference>
<evidence type="ECO:0000259" key="8">
    <source>
        <dbReference type="SMART" id="SM00848"/>
    </source>
</evidence>
<dbReference type="FunFam" id="3.90.70.10:FF:000087">
    <property type="entry name" value="Counting factor associated protein D"/>
    <property type="match status" value="1"/>
</dbReference>
<evidence type="ECO:0000313" key="9">
    <source>
        <dbReference type="EMBL" id="KPM11711.1"/>
    </source>
</evidence>
<dbReference type="InterPro" id="IPR025661">
    <property type="entry name" value="Pept_asp_AS"/>
</dbReference>
<dbReference type="Pfam" id="PF00112">
    <property type="entry name" value="Peptidase_C1"/>
    <property type="match status" value="1"/>
</dbReference>
<dbReference type="InterPro" id="IPR039417">
    <property type="entry name" value="Peptidase_C1A_papain-like"/>
</dbReference>
<feature type="domain" description="Cathepsin propeptide inhibitor" evidence="8">
    <location>
        <begin position="271"/>
        <end position="327"/>
    </location>
</feature>
<dbReference type="GO" id="GO:0008234">
    <property type="term" value="F:cysteine-type peptidase activity"/>
    <property type="evidence" value="ECO:0007669"/>
    <property type="project" value="UniProtKB-KW"/>
</dbReference>
<dbReference type="InterPro" id="IPR038765">
    <property type="entry name" value="Papain-like_cys_pep_sf"/>
</dbReference>
<dbReference type="PRINTS" id="PR00705">
    <property type="entry name" value="PAPAIN"/>
</dbReference>
<evidence type="ECO:0000259" key="7">
    <source>
        <dbReference type="SMART" id="SM00645"/>
    </source>
</evidence>
<keyword evidence="4" id="KW-0788">Thiol protease</keyword>
<dbReference type="InterPro" id="IPR013201">
    <property type="entry name" value="Prot_inhib_I29"/>
</dbReference>
<dbReference type="InterPro" id="IPR000668">
    <property type="entry name" value="Peptidase_C1A_C"/>
</dbReference>
<evidence type="ECO:0000256" key="4">
    <source>
        <dbReference type="ARBA" id="ARBA00022807"/>
    </source>
</evidence>
<dbReference type="Gene3D" id="3.90.70.10">
    <property type="entry name" value="Cysteine proteinases"/>
    <property type="match status" value="1"/>
</dbReference>
<evidence type="ECO:0000256" key="1">
    <source>
        <dbReference type="ARBA" id="ARBA00008455"/>
    </source>
</evidence>
<dbReference type="PROSITE" id="PS00139">
    <property type="entry name" value="THIOL_PROTEASE_CYS"/>
    <property type="match status" value="1"/>
</dbReference>
<dbReference type="InterPro" id="IPR013128">
    <property type="entry name" value="Peptidase_C1A"/>
</dbReference>
<keyword evidence="2" id="KW-0645">Protease</keyword>
<keyword evidence="6" id="KW-1015">Disulfide bond</keyword>